<feature type="region of interest" description="Disordered" evidence="1">
    <location>
        <begin position="176"/>
        <end position="220"/>
    </location>
</feature>
<feature type="region of interest" description="Disordered" evidence="1">
    <location>
        <begin position="87"/>
        <end position="109"/>
    </location>
</feature>
<evidence type="ECO:0000313" key="2">
    <source>
        <dbReference type="EMBL" id="KAJ1120625.1"/>
    </source>
</evidence>
<feature type="compositionally biased region" description="Low complexity" evidence="1">
    <location>
        <begin position="134"/>
        <end position="147"/>
    </location>
</feature>
<reference evidence="2" key="1">
    <citation type="journal article" date="2022" name="bioRxiv">
        <title>Sequencing and chromosome-scale assembly of the giantPleurodeles waltlgenome.</title>
        <authorList>
            <person name="Brown T."/>
            <person name="Elewa A."/>
            <person name="Iarovenko S."/>
            <person name="Subramanian E."/>
            <person name="Araus A.J."/>
            <person name="Petzold A."/>
            <person name="Susuki M."/>
            <person name="Suzuki K.-i.T."/>
            <person name="Hayashi T."/>
            <person name="Toyoda A."/>
            <person name="Oliveira C."/>
            <person name="Osipova E."/>
            <person name="Leigh N.D."/>
            <person name="Simon A."/>
            <person name="Yun M.H."/>
        </authorList>
    </citation>
    <scope>NUCLEOTIDE SEQUENCE</scope>
    <source>
        <strain evidence="2">20211129_DDA</strain>
        <tissue evidence="2">Liver</tissue>
    </source>
</reference>
<feature type="region of interest" description="Disordered" evidence="1">
    <location>
        <begin position="1"/>
        <end position="75"/>
    </location>
</feature>
<feature type="region of interest" description="Disordered" evidence="1">
    <location>
        <begin position="128"/>
        <end position="147"/>
    </location>
</feature>
<dbReference type="EMBL" id="JANPWB010000012">
    <property type="protein sequence ID" value="KAJ1120625.1"/>
    <property type="molecule type" value="Genomic_DNA"/>
</dbReference>
<accession>A0AAV7P096</accession>
<keyword evidence="3" id="KW-1185">Reference proteome</keyword>
<feature type="compositionally biased region" description="Basic and acidic residues" evidence="1">
    <location>
        <begin position="11"/>
        <end position="25"/>
    </location>
</feature>
<evidence type="ECO:0000313" key="3">
    <source>
        <dbReference type="Proteomes" id="UP001066276"/>
    </source>
</evidence>
<comment type="caution">
    <text evidence="2">The sequence shown here is derived from an EMBL/GenBank/DDBJ whole genome shotgun (WGS) entry which is preliminary data.</text>
</comment>
<sequence>MRTRSSLLLSAHDKIQNLMKKERAAPNKQGGGKMKRTRRHQNTTEADPQKANEFEEPEVCTPGEHKQGQGGSQRTRVQRINKYFTPLGKHVCSKPPSGGTFPRPQPNERSFSDSAITLSTSCETALPSKTAQESMPDLSIPSSSSTQPFHLTYDNSLEHTIEPQKWEPPVSPIIVIKGRGGGGSPRNHNPNENSIYGNQEELGPASPAPASTKHSTSPRWEASLTLEELEEVFNKGEEQCAEERGENVLLIHTEKSVKHPSTIGEQALETSQIHSPTDTKDTLRTGWEALNNTLTAITNATIFNTDKLDIHIEILQNLATTTMAIDNSWTS</sequence>
<protein>
    <submittedName>
        <fullName evidence="2">Uncharacterized protein</fullName>
    </submittedName>
</protein>
<gene>
    <name evidence="2" type="ORF">NDU88_008787</name>
</gene>
<dbReference type="Proteomes" id="UP001066276">
    <property type="component" value="Chromosome 8"/>
</dbReference>
<name>A0AAV7P096_PLEWA</name>
<dbReference type="AlphaFoldDB" id="A0AAV7P096"/>
<organism evidence="2 3">
    <name type="scientific">Pleurodeles waltl</name>
    <name type="common">Iberian ribbed newt</name>
    <dbReference type="NCBI Taxonomy" id="8319"/>
    <lineage>
        <taxon>Eukaryota</taxon>
        <taxon>Metazoa</taxon>
        <taxon>Chordata</taxon>
        <taxon>Craniata</taxon>
        <taxon>Vertebrata</taxon>
        <taxon>Euteleostomi</taxon>
        <taxon>Amphibia</taxon>
        <taxon>Batrachia</taxon>
        <taxon>Caudata</taxon>
        <taxon>Salamandroidea</taxon>
        <taxon>Salamandridae</taxon>
        <taxon>Pleurodelinae</taxon>
        <taxon>Pleurodeles</taxon>
    </lineage>
</organism>
<evidence type="ECO:0000256" key="1">
    <source>
        <dbReference type="SAM" id="MobiDB-lite"/>
    </source>
</evidence>
<feature type="compositionally biased region" description="Polar residues" evidence="1">
    <location>
        <begin position="186"/>
        <end position="197"/>
    </location>
</feature>
<proteinExistence type="predicted"/>